<reference evidence="7 8" key="1">
    <citation type="journal article" date="2016" name="Genome Announc.">
        <title>Complete Genome Sequences of Aerococcus christensenii CCUG 28831T, Aerococcus sanguinicola CCUG 43001T, Aerococcus urinae CCUG 36881T, Aerococcus urinaeequi CCUG 28094T, Aerococcus urinaehominis CCUG 42038 BT, and Aerococcus viridans CCUG 4311T.</title>
        <authorList>
            <person name="Carkaci D."/>
            <person name="Dargis R."/>
            <person name="Nielsen X.C."/>
            <person name="Skovgaard O."/>
            <person name="Fuursted K."/>
            <person name="Christensen J.J."/>
        </authorList>
    </citation>
    <scope>NUCLEOTIDE SEQUENCE [LARGE SCALE GENOMIC DNA]</scope>
    <source>
        <strain evidence="7 8">CCUG42038B</strain>
    </source>
</reference>
<dbReference type="GO" id="GO:0008483">
    <property type="term" value="F:transaminase activity"/>
    <property type="evidence" value="ECO:0007669"/>
    <property type="project" value="UniProtKB-KW"/>
</dbReference>
<dbReference type="KEGG" id="auh:AWM75_06860"/>
<dbReference type="GO" id="GO:0006520">
    <property type="term" value="P:amino acid metabolic process"/>
    <property type="evidence" value="ECO:0007669"/>
    <property type="project" value="InterPro"/>
</dbReference>
<protein>
    <submittedName>
        <fullName evidence="7">Aspartate aminotransferase</fullName>
    </submittedName>
</protein>
<dbReference type="PANTHER" id="PTHR46383">
    <property type="entry name" value="ASPARTATE AMINOTRANSFERASE"/>
    <property type="match status" value="1"/>
</dbReference>
<dbReference type="FunFam" id="3.40.640.10:FF:000033">
    <property type="entry name" value="Aspartate aminotransferase"/>
    <property type="match status" value="1"/>
</dbReference>
<accession>A0A0X8FLW4</accession>
<dbReference type="AlphaFoldDB" id="A0A0X8FLW4"/>
<dbReference type="Pfam" id="PF00155">
    <property type="entry name" value="Aminotran_1_2"/>
    <property type="match status" value="1"/>
</dbReference>
<evidence type="ECO:0000313" key="7">
    <source>
        <dbReference type="EMBL" id="AMB99721.1"/>
    </source>
</evidence>
<gene>
    <name evidence="7" type="ORF">AWM75_06860</name>
</gene>
<comment type="cofactor">
    <cofactor evidence="1">
        <name>pyridoxal 5'-phosphate</name>
        <dbReference type="ChEBI" id="CHEBI:597326"/>
    </cofactor>
</comment>
<keyword evidence="4 7" id="KW-0808">Transferase</keyword>
<keyword evidence="3 7" id="KW-0032">Aminotransferase</keyword>
<dbReference type="STRING" id="128944.AWM75_06860"/>
<dbReference type="SUPFAM" id="SSF53383">
    <property type="entry name" value="PLP-dependent transferases"/>
    <property type="match status" value="1"/>
</dbReference>
<dbReference type="Proteomes" id="UP000062260">
    <property type="component" value="Chromosome"/>
</dbReference>
<dbReference type="Gene3D" id="3.40.640.10">
    <property type="entry name" value="Type I PLP-dependent aspartate aminotransferase-like (Major domain)"/>
    <property type="match status" value="1"/>
</dbReference>
<organism evidence="7 8">
    <name type="scientific">Aerococcus urinaehominis</name>
    <dbReference type="NCBI Taxonomy" id="128944"/>
    <lineage>
        <taxon>Bacteria</taxon>
        <taxon>Bacillati</taxon>
        <taxon>Bacillota</taxon>
        <taxon>Bacilli</taxon>
        <taxon>Lactobacillales</taxon>
        <taxon>Aerococcaceae</taxon>
        <taxon>Aerococcus</taxon>
    </lineage>
</organism>
<dbReference type="GO" id="GO:0030170">
    <property type="term" value="F:pyridoxal phosphate binding"/>
    <property type="evidence" value="ECO:0007669"/>
    <property type="project" value="InterPro"/>
</dbReference>
<dbReference type="InterPro" id="IPR004839">
    <property type="entry name" value="Aminotransferase_I/II_large"/>
</dbReference>
<sequence>MEKFSQRVLNLQESKTLATAAVARALKNEGKDVISLTVGDTDFDTPNYILDAAKEAMYQGKGHHYAPVSGLPELKQAIIDFHLRQDGVSYQDNQIYVGAGAKIVLYYLCQVLLEAGDEVLIPSPYWVSYVEQVNITGAKSVIVETSEADGFLVTPELLDQYRTDKTKVLILNSPNNPSGITLNAEQLRAIGDYCVAHDIIIIADEMYNRLVYNGTPTLSMAAMSEEIKAQTLVVNGHSKVYSMTGWRLGYVMGDSTVIAMVSKLASQATGPAGGVNQYAGAAALNEDEKYGEAEKMRQIFEDRLNRAYDLFNSLPGFRMSVKPQGAFYLFPDVSEAAAMTGFESVNAFNEALLAEALVAGVPGDAFGMPDHIRYSYAISIDRIEEAVQRISAFIEKHRQ</sequence>
<dbReference type="PANTHER" id="PTHR46383:SF1">
    <property type="entry name" value="ASPARTATE AMINOTRANSFERASE"/>
    <property type="match status" value="1"/>
</dbReference>
<keyword evidence="5" id="KW-0663">Pyridoxal phosphate</keyword>
<dbReference type="RefSeq" id="WP_067980024.1">
    <property type="nucleotide sequence ID" value="NZ_CP014163.1"/>
</dbReference>
<dbReference type="InterPro" id="IPR015421">
    <property type="entry name" value="PyrdxlP-dep_Trfase_major"/>
</dbReference>
<evidence type="ECO:0000256" key="3">
    <source>
        <dbReference type="ARBA" id="ARBA00022576"/>
    </source>
</evidence>
<keyword evidence="8" id="KW-1185">Reference proteome</keyword>
<dbReference type="OrthoDB" id="9802328at2"/>
<comment type="similarity">
    <text evidence="2">Belongs to the class-I pyridoxal-phosphate-dependent aminotransferase family.</text>
</comment>
<evidence type="ECO:0000313" key="8">
    <source>
        <dbReference type="Proteomes" id="UP000062260"/>
    </source>
</evidence>
<evidence type="ECO:0000256" key="2">
    <source>
        <dbReference type="ARBA" id="ARBA00007441"/>
    </source>
</evidence>
<dbReference type="Gene3D" id="3.90.1150.10">
    <property type="entry name" value="Aspartate Aminotransferase, domain 1"/>
    <property type="match status" value="1"/>
</dbReference>
<feature type="domain" description="Aminotransferase class I/classII large" evidence="6">
    <location>
        <begin position="31"/>
        <end position="390"/>
    </location>
</feature>
<evidence type="ECO:0000256" key="1">
    <source>
        <dbReference type="ARBA" id="ARBA00001933"/>
    </source>
</evidence>
<dbReference type="InterPro" id="IPR015422">
    <property type="entry name" value="PyrdxlP-dep_Trfase_small"/>
</dbReference>
<evidence type="ECO:0000256" key="4">
    <source>
        <dbReference type="ARBA" id="ARBA00022679"/>
    </source>
</evidence>
<proteinExistence type="inferred from homology"/>
<dbReference type="EMBL" id="CP014163">
    <property type="protein sequence ID" value="AMB99721.1"/>
    <property type="molecule type" value="Genomic_DNA"/>
</dbReference>
<evidence type="ECO:0000259" key="6">
    <source>
        <dbReference type="Pfam" id="PF00155"/>
    </source>
</evidence>
<evidence type="ECO:0000256" key="5">
    <source>
        <dbReference type="ARBA" id="ARBA00022898"/>
    </source>
</evidence>
<dbReference type="InterPro" id="IPR050596">
    <property type="entry name" value="AspAT/PAT-like"/>
</dbReference>
<dbReference type="CDD" id="cd00609">
    <property type="entry name" value="AAT_like"/>
    <property type="match status" value="1"/>
</dbReference>
<reference evidence="8" key="2">
    <citation type="submission" date="2016-01" db="EMBL/GenBank/DDBJ databases">
        <title>Six Aerococcus type strain genome sequencing and assembly using PacBio and Illumina Hiseq.</title>
        <authorList>
            <person name="Carkaci D."/>
            <person name="Dargis R."/>
            <person name="Nielsen X.C."/>
            <person name="Skovgaard O."/>
            <person name="Fuursted K."/>
            <person name="Christensen J.J."/>
        </authorList>
    </citation>
    <scope>NUCLEOTIDE SEQUENCE [LARGE SCALE GENOMIC DNA]</scope>
    <source>
        <strain evidence="8">CCUG42038B</strain>
    </source>
</reference>
<name>A0A0X8FLW4_9LACT</name>
<dbReference type="InterPro" id="IPR015424">
    <property type="entry name" value="PyrdxlP-dep_Trfase"/>
</dbReference>